<name>A0A7E4VS51_PANRE</name>
<proteinExistence type="predicted"/>
<evidence type="ECO:0000313" key="1">
    <source>
        <dbReference type="Proteomes" id="UP000492821"/>
    </source>
</evidence>
<dbReference type="AlphaFoldDB" id="A0A7E4VS51"/>
<reference evidence="1" key="1">
    <citation type="journal article" date="2013" name="Genetics">
        <title>The draft genome and transcriptome of Panagrellus redivivus are shaped by the harsh demands of a free-living lifestyle.</title>
        <authorList>
            <person name="Srinivasan J."/>
            <person name="Dillman A.R."/>
            <person name="Macchietto M.G."/>
            <person name="Heikkinen L."/>
            <person name="Lakso M."/>
            <person name="Fracchia K.M."/>
            <person name="Antoshechkin I."/>
            <person name="Mortazavi A."/>
            <person name="Wong G."/>
            <person name="Sternberg P.W."/>
        </authorList>
    </citation>
    <scope>NUCLEOTIDE SEQUENCE [LARGE SCALE GENOMIC DNA]</scope>
    <source>
        <strain evidence="1">MT8872</strain>
    </source>
</reference>
<reference evidence="2" key="2">
    <citation type="submission" date="2020-10" db="UniProtKB">
        <authorList>
            <consortium name="WormBaseParasite"/>
        </authorList>
    </citation>
    <scope>IDENTIFICATION</scope>
</reference>
<keyword evidence="1" id="KW-1185">Reference proteome</keyword>
<dbReference type="WBParaSite" id="Pan_g2719.t1">
    <property type="protein sequence ID" value="Pan_g2719.t1"/>
    <property type="gene ID" value="Pan_g2719"/>
</dbReference>
<evidence type="ECO:0000313" key="2">
    <source>
        <dbReference type="WBParaSite" id="Pan_g2719.t1"/>
    </source>
</evidence>
<sequence length="62" mass="6936">VMNPKNINGVVDAMKSILFISTHIEDNVFVSSTMVPAYQIVMSNKDYDAILDAVAIMFEKKK</sequence>
<dbReference type="Proteomes" id="UP000492821">
    <property type="component" value="Unassembled WGS sequence"/>
</dbReference>
<protein>
    <submittedName>
        <fullName evidence="2">Aspartate kinase</fullName>
    </submittedName>
</protein>
<accession>A0A7E4VS51</accession>
<organism evidence="1 2">
    <name type="scientific">Panagrellus redivivus</name>
    <name type="common">Microworm</name>
    <dbReference type="NCBI Taxonomy" id="6233"/>
    <lineage>
        <taxon>Eukaryota</taxon>
        <taxon>Metazoa</taxon>
        <taxon>Ecdysozoa</taxon>
        <taxon>Nematoda</taxon>
        <taxon>Chromadorea</taxon>
        <taxon>Rhabditida</taxon>
        <taxon>Tylenchina</taxon>
        <taxon>Panagrolaimomorpha</taxon>
        <taxon>Panagrolaimoidea</taxon>
        <taxon>Panagrolaimidae</taxon>
        <taxon>Panagrellus</taxon>
    </lineage>
</organism>